<dbReference type="PANTHER" id="PTHR43586">
    <property type="entry name" value="CYSTEINE DESULFURASE"/>
    <property type="match status" value="1"/>
</dbReference>
<keyword evidence="2" id="KW-0663">Pyridoxal phosphate</keyword>
<evidence type="ECO:0000313" key="4">
    <source>
        <dbReference type="EMBL" id="UZJ25652.1"/>
    </source>
</evidence>
<name>A0ABY6P1X6_9NOCA</name>
<comment type="cofactor">
    <cofactor evidence="1">
        <name>pyridoxal 5'-phosphate</name>
        <dbReference type="ChEBI" id="CHEBI:597326"/>
    </cofactor>
</comment>
<organism evidence="4 5">
    <name type="scientific">Rhodococcus antarcticus</name>
    <dbReference type="NCBI Taxonomy" id="2987751"/>
    <lineage>
        <taxon>Bacteria</taxon>
        <taxon>Bacillati</taxon>
        <taxon>Actinomycetota</taxon>
        <taxon>Actinomycetes</taxon>
        <taxon>Mycobacteriales</taxon>
        <taxon>Nocardiaceae</taxon>
        <taxon>Rhodococcus</taxon>
    </lineage>
</organism>
<dbReference type="SUPFAM" id="SSF53383">
    <property type="entry name" value="PLP-dependent transferases"/>
    <property type="match status" value="1"/>
</dbReference>
<dbReference type="InterPro" id="IPR015422">
    <property type="entry name" value="PyrdxlP-dep_Trfase_small"/>
</dbReference>
<dbReference type="Gene3D" id="3.90.1150.10">
    <property type="entry name" value="Aspartate Aminotransferase, domain 1"/>
    <property type="match status" value="1"/>
</dbReference>
<dbReference type="RefSeq" id="WP_265383756.1">
    <property type="nucleotide sequence ID" value="NZ_CP110615.1"/>
</dbReference>
<reference evidence="4" key="1">
    <citation type="submission" date="2022-10" db="EMBL/GenBank/DDBJ databases">
        <title>Rhodococcus sp.75.</title>
        <authorList>
            <person name="Sun M."/>
        </authorList>
    </citation>
    <scope>NUCLEOTIDE SEQUENCE</scope>
    <source>
        <strain evidence="4">75</strain>
    </source>
</reference>
<evidence type="ECO:0000256" key="2">
    <source>
        <dbReference type="ARBA" id="ARBA00022898"/>
    </source>
</evidence>
<evidence type="ECO:0000256" key="1">
    <source>
        <dbReference type="ARBA" id="ARBA00001933"/>
    </source>
</evidence>
<protein>
    <submittedName>
        <fullName evidence="4">Aminotransferase class V-fold PLP-dependent enzyme</fullName>
    </submittedName>
</protein>
<dbReference type="Proteomes" id="UP001164965">
    <property type="component" value="Chromosome"/>
</dbReference>
<dbReference type="GO" id="GO:0008483">
    <property type="term" value="F:transaminase activity"/>
    <property type="evidence" value="ECO:0007669"/>
    <property type="project" value="UniProtKB-KW"/>
</dbReference>
<dbReference type="PANTHER" id="PTHR43586:SF8">
    <property type="entry name" value="CYSTEINE DESULFURASE 1, CHLOROPLASTIC"/>
    <property type="match status" value="1"/>
</dbReference>
<keyword evidence="5" id="KW-1185">Reference proteome</keyword>
<dbReference type="EMBL" id="CP110615">
    <property type="protein sequence ID" value="UZJ25652.1"/>
    <property type="molecule type" value="Genomic_DNA"/>
</dbReference>
<evidence type="ECO:0000259" key="3">
    <source>
        <dbReference type="Pfam" id="PF00266"/>
    </source>
</evidence>
<dbReference type="InterPro" id="IPR015421">
    <property type="entry name" value="PyrdxlP-dep_Trfase_major"/>
</dbReference>
<gene>
    <name evidence="4" type="ORF">RHODO2019_04145</name>
</gene>
<dbReference type="Gene3D" id="3.40.640.10">
    <property type="entry name" value="Type I PLP-dependent aspartate aminotransferase-like (Major domain)"/>
    <property type="match status" value="1"/>
</dbReference>
<evidence type="ECO:0000313" key="5">
    <source>
        <dbReference type="Proteomes" id="UP001164965"/>
    </source>
</evidence>
<keyword evidence="4" id="KW-0808">Transferase</keyword>
<keyword evidence="4" id="KW-0032">Aminotransferase</keyword>
<dbReference type="Pfam" id="PF00266">
    <property type="entry name" value="Aminotran_5"/>
    <property type="match status" value="1"/>
</dbReference>
<sequence>MPPPPELADAWRTARPEPDLLHLDSAAAGRSSRAVLSAVTAHLEREARTGGYVAAAQAAPELDRVRADLAGLLGHAPQDTVLTESAVSALSVLLEAWRLPPGSTVLVSPGEYGPNLARFARWGLVVEAMATADAVGHVDLDALRARLAARPPALVHLCHLGSHRGVVQPAAEVVVLARAAGVPVVVDSAQALGHVDTALGADAVYATSRKWLAGPRGVGVLAVRPGLLDVPTAGLESAEAFVAGRIGLGVALAEHLALDPSRVHAGLAARGRATREALDGTAGWRTVEPVDEPSATTTLAPPVGWTDAGVETAQQQLRVEHGVLVTSAGVWRAPLEATRTVLRVSPHLDATAEDLDRLARALTAVS</sequence>
<proteinExistence type="predicted"/>
<accession>A0ABY6P1X6</accession>
<feature type="domain" description="Aminotransferase class V" evidence="3">
    <location>
        <begin position="23"/>
        <end position="228"/>
    </location>
</feature>
<dbReference type="InterPro" id="IPR000192">
    <property type="entry name" value="Aminotrans_V_dom"/>
</dbReference>
<dbReference type="InterPro" id="IPR015424">
    <property type="entry name" value="PyrdxlP-dep_Trfase"/>
</dbReference>